<comment type="subcellular location">
    <subcellularLocation>
        <location evidence="1">Cytoplasm</location>
        <location evidence="1">Stress granule</location>
    </subcellularLocation>
</comment>
<evidence type="ECO:0000256" key="1">
    <source>
        <dbReference type="ARBA" id="ARBA00004210"/>
    </source>
</evidence>
<dbReference type="InterPro" id="IPR039539">
    <property type="entry name" value="Ras_GTPase_bind_prot"/>
</dbReference>
<feature type="compositionally biased region" description="Gly residues" evidence="4">
    <location>
        <begin position="584"/>
        <end position="621"/>
    </location>
</feature>
<sequence length="635" mass="69802">MVMEASPAPQCVGREFVRQYYTLLNKAPAHLHRFYNANSSFVHGGLDAPNRDINPAIGQKQIHQKIQQLNFRDCHAKISQVDSQATLGNGVVVQVTGELSNAGQPMRRFTQTFVLGTQEPKKYYVHNDIFRYQDLVFPDEEEADVEGVESGVSDVGEREAEEGGRSETEEDEQQNQGQQISLNTSTSEHQTPQPALIPNQQPQIQQQQQHVFYHAPQPQQPVHPVMQPVINGSVHEETPLISQQQQQPLPPQPQQQQQQQHSHSYIAENTTQESFSQETESDATADQQQQVDEETQPQAEESQEQVKADPFAPSAPEAEPEQPLPITNTNSSGAKTYANLVKSFPSATGATSPQAPKLSMSPPPIRDLRLDERSPLHPANSGPILSSTSNVSGGQQQAHRVGGNQQPQQHQQQQRAPRGGPVQRGMGRGPPRPPFPSDDNGWDGERRGGRSGQYGDAHQLFLGNLPHHASESDLRILFERYGKVAELRIHSKQNERSKGPQGATTTTRVPNYGFITFEDQQVVSKVLQGPPIYYPDQSGQKLNVEEKKTRPRMSLEGDRRTAGDGNIRAMGGQQQQQQQQPQRGPGGPGGVMRGGGQHGARGGRGGFSRGGDGGRTGGGMRQPGNPSNPSYQNRR</sequence>
<organism evidence="7 8">
    <name type="scientific">Cephus cinctus</name>
    <name type="common">Wheat stem sawfly</name>
    <dbReference type="NCBI Taxonomy" id="211228"/>
    <lineage>
        <taxon>Eukaryota</taxon>
        <taxon>Metazoa</taxon>
        <taxon>Ecdysozoa</taxon>
        <taxon>Arthropoda</taxon>
        <taxon>Hexapoda</taxon>
        <taxon>Insecta</taxon>
        <taxon>Pterygota</taxon>
        <taxon>Neoptera</taxon>
        <taxon>Endopterygota</taxon>
        <taxon>Hymenoptera</taxon>
        <taxon>Cephoidea</taxon>
        <taxon>Cephidae</taxon>
        <taxon>Cephus</taxon>
    </lineage>
</organism>
<dbReference type="Gene3D" id="3.30.70.330">
    <property type="match status" value="1"/>
</dbReference>
<feature type="region of interest" description="Disordered" evidence="4">
    <location>
        <begin position="345"/>
        <end position="457"/>
    </location>
</feature>
<evidence type="ECO:0000256" key="4">
    <source>
        <dbReference type="SAM" id="MobiDB-lite"/>
    </source>
</evidence>
<dbReference type="PANTHER" id="PTHR10693:SF20">
    <property type="entry name" value="AT27578P"/>
    <property type="match status" value="1"/>
</dbReference>
<feature type="compositionally biased region" description="Polar residues" evidence="4">
    <location>
        <begin position="174"/>
        <end position="191"/>
    </location>
</feature>
<dbReference type="InterPro" id="IPR012677">
    <property type="entry name" value="Nucleotide-bd_a/b_plait_sf"/>
</dbReference>
<evidence type="ECO:0000313" key="10">
    <source>
        <dbReference type="RefSeq" id="XP_015588451.1"/>
    </source>
</evidence>
<dbReference type="PANTHER" id="PTHR10693">
    <property type="entry name" value="RAS GTPASE-ACTIVATING PROTEIN-BINDING PROTEIN"/>
    <property type="match status" value="1"/>
</dbReference>
<feature type="region of interest" description="Disordered" evidence="4">
    <location>
        <begin position="489"/>
        <end position="509"/>
    </location>
</feature>
<reference evidence="8 9" key="1">
    <citation type="submission" date="2025-04" db="UniProtKB">
        <authorList>
            <consortium name="RefSeq"/>
        </authorList>
    </citation>
    <scope>IDENTIFICATION</scope>
</reference>
<feature type="region of interest" description="Disordered" evidence="4">
    <location>
        <begin position="530"/>
        <end position="635"/>
    </location>
</feature>
<feature type="compositionally biased region" description="Polar residues" evidence="4">
    <location>
        <begin position="261"/>
        <end position="278"/>
    </location>
</feature>
<gene>
    <name evidence="8 9 10 11" type="primary">LOC107264565</name>
</gene>
<proteinExistence type="predicted"/>
<feature type="compositionally biased region" description="Polar residues" evidence="4">
    <location>
        <begin position="345"/>
        <end position="354"/>
    </location>
</feature>
<evidence type="ECO:0000313" key="8">
    <source>
        <dbReference type="RefSeq" id="XP_015588449.1"/>
    </source>
</evidence>
<dbReference type="PROSITE" id="PS50102">
    <property type="entry name" value="RRM"/>
    <property type="match status" value="1"/>
</dbReference>
<dbReference type="GO" id="GO:1990904">
    <property type="term" value="C:ribonucleoprotein complex"/>
    <property type="evidence" value="ECO:0007669"/>
    <property type="project" value="TreeGrafter"/>
</dbReference>
<dbReference type="CDD" id="cd00780">
    <property type="entry name" value="NTF2"/>
    <property type="match status" value="1"/>
</dbReference>
<evidence type="ECO:0000313" key="7">
    <source>
        <dbReference type="Proteomes" id="UP000694920"/>
    </source>
</evidence>
<evidence type="ECO:0000256" key="2">
    <source>
        <dbReference type="ARBA" id="ARBA00022884"/>
    </source>
</evidence>
<dbReference type="Gene3D" id="3.10.450.50">
    <property type="match status" value="1"/>
</dbReference>
<dbReference type="FunFam" id="3.10.450.50:FF:000010">
    <property type="entry name" value="Ras GTPase-activating protein-binding protein"/>
    <property type="match status" value="1"/>
</dbReference>
<dbReference type="Pfam" id="PF00076">
    <property type="entry name" value="RRM_1"/>
    <property type="match status" value="1"/>
</dbReference>
<name>A0AAJ7BKM1_CEPCN</name>
<dbReference type="CTD" id="47998"/>
<feature type="compositionally biased region" description="Basic and acidic residues" evidence="4">
    <location>
        <begin position="543"/>
        <end position="562"/>
    </location>
</feature>
<dbReference type="Proteomes" id="UP000694920">
    <property type="component" value="Unplaced"/>
</dbReference>
<feature type="compositionally biased region" description="Low complexity" evidence="4">
    <location>
        <begin position="570"/>
        <end position="583"/>
    </location>
</feature>
<feature type="compositionally biased region" description="Polar residues" evidence="4">
    <location>
        <begin position="625"/>
        <end position="635"/>
    </location>
</feature>
<feature type="region of interest" description="Disordered" evidence="4">
    <location>
        <begin position="142"/>
        <end position="209"/>
    </location>
</feature>
<feature type="region of interest" description="Disordered" evidence="4">
    <location>
        <begin position="238"/>
        <end position="333"/>
    </location>
</feature>
<accession>A0AAJ7BKM1</accession>
<feature type="compositionally biased region" description="Low complexity" evidence="4">
    <location>
        <begin position="192"/>
        <end position="209"/>
    </location>
</feature>
<feature type="compositionally biased region" description="Basic and acidic residues" evidence="4">
    <location>
        <begin position="155"/>
        <end position="167"/>
    </location>
</feature>
<dbReference type="Pfam" id="PF02136">
    <property type="entry name" value="NTF2"/>
    <property type="match status" value="1"/>
</dbReference>
<evidence type="ECO:0000313" key="11">
    <source>
        <dbReference type="RefSeq" id="XP_015588453.1"/>
    </source>
</evidence>
<dbReference type="RefSeq" id="XP_015588453.1">
    <property type="nucleotide sequence ID" value="XM_015732967.2"/>
</dbReference>
<evidence type="ECO:0000313" key="9">
    <source>
        <dbReference type="RefSeq" id="XP_015588450.1"/>
    </source>
</evidence>
<feature type="compositionally biased region" description="Basic and acidic residues" evidence="4">
    <location>
        <begin position="366"/>
        <end position="375"/>
    </location>
</feature>
<feature type="domain" description="NTF2" evidence="6">
    <location>
        <begin position="12"/>
        <end position="132"/>
    </location>
</feature>
<dbReference type="SUPFAM" id="SSF54928">
    <property type="entry name" value="RNA-binding domain, RBD"/>
    <property type="match status" value="1"/>
</dbReference>
<feature type="compositionally biased region" description="Basic and acidic residues" evidence="4">
    <location>
        <begin position="489"/>
        <end position="498"/>
    </location>
</feature>
<dbReference type="RefSeq" id="XP_015588450.1">
    <property type="nucleotide sequence ID" value="XM_015732964.2"/>
</dbReference>
<dbReference type="GO" id="GO:0010494">
    <property type="term" value="C:cytoplasmic stress granule"/>
    <property type="evidence" value="ECO:0007669"/>
    <property type="project" value="UniProtKB-SubCell"/>
</dbReference>
<dbReference type="GO" id="GO:0003729">
    <property type="term" value="F:mRNA binding"/>
    <property type="evidence" value="ECO:0007669"/>
    <property type="project" value="TreeGrafter"/>
</dbReference>
<dbReference type="GO" id="GO:0005829">
    <property type="term" value="C:cytosol"/>
    <property type="evidence" value="ECO:0007669"/>
    <property type="project" value="TreeGrafter"/>
</dbReference>
<keyword evidence="2 3" id="KW-0694">RNA-binding</keyword>
<feature type="compositionally biased region" description="Low complexity" evidence="4">
    <location>
        <begin position="308"/>
        <end position="317"/>
    </location>
</feature>
<dbReference type="GeneID" id="107264565"/>
<dbReference type="InterPro" id="IPR002075">
    <property type="entry name" value="NTF2_dom"/>
</dbReference>
<dbReference type="KEGG" id="ccin:107264565"/>
<feature type="compositionally biased region" description="Low complexity" evidence="4">
    <location>
        <begin position="402"/>
        <end position="425"/>
    </location>
</feature>
<feature type="domain" description="RRM" evidence="5">
    <location>
        <begin position="458"/>
        <end position="549"/>
    </location>
</feature>
<dbReference type="SUPFAM" id="SSF54427">
    <property type="entry name" value="NTF2-like"/>
    <property type="match status" value="1"/>
</dbReference>
<dbReference type="InterPro" id="IPR032710">
    <property type="entry name" value="NTF2-like_dom_sf"/>
</dbReference>
<dbReference type="PROSITE" id="PS50177">
    <property type="entry name" value="NTF2_DOMAIN"/>
    <property type="match status" value="1"/>
</dbReference>
<dbReference type="InterPro" id="IPR000504">
    <property type="entry name" value="RRM_dom"/>
</dbReference>
<dbReference type="RefSeq" id="XP_015588449.1">
    <property type="nucleotide sequence ID" value="XM_015732963.2"/>
</dbReference>
<protein>
    <submittedName>
        <fullName evidence="8 9">Ras GTPase-activating protein-binding protein 2 isoform X1</fullName>
    </submittedName>
</protein>
<evidence type="ECO:0000256" key="3">
    <source>
        <dbReference type="PROSITE-ProRule" id="PRU00176"/>
    </source>
</evidence>
<dbReference type="InterPro" id="IPR035979">
    <property type="entry name" value="RBD_domain_sf"/>
</dbReference>
<dbReference type="RefSeq" id="XP_015588451.1">
    <property type="nucleotide sequence ID" value="XM_015732965.2"/>
</dbReference>
<dbReference type="InterPro" id="IPR018222">
    <property type="entry name" value="Nuclear_transport_factor_2_euk"/>
</dbReference>
<evidence type="ECO:0000259" key="6">
    <source>
        <dbReference type="PROSITE" id="PS50177"/>
    </source>
</evidence>
<evidence type="ECO:0000259" key="5">
    <source>
        <dbReference type="PROSITE" id="PS50102"/>
    </source>
</evidence>
<feature type="compositionally biased region" description="Polar residues" evidence="4">
    <location>
        <begin position="383"/>
        <end position="398"/>
    </location>
</feature>
<dbReference type="AlphaFoldDB" id="A0AAJ7BKM1"/>
<keyword evidence="7" id="KW-1185">Reference proteome</keyword>
<dbReference type="SMART" id="SM00360">
    <property type="entry name" value="RRM"/>
    <property type="match status" value="1"/>
</dbReference>